<dbReference type="PROSITE" id="PS50011">
    <property type="entry name" value="PROTEIN_KINASE_DOM"/>
    <property type="match status" value="1"/>
</dbReference>
<dbReference type="GO" id="GO:0005634">
    <property type="term" value="C:nucleus"/>
    <property type="evidence" value="ECO:0000318"/>
    <property type="project" value="GO_Central"/>
</dbReference>
<dbReference type="CDD" id="cd07830">
    <property type="entry name" value="STKc_MAK_like"/>
    <property type="match status" value="1"/>
</dbReference>
<keyword evidence="4 9" id="KW-0418">Kinase</keyword>
<dbReference type="InterPro" id="IPR008271">
    <property type="entry name" value="Ser/Thr_kinase_AS"/>
</dbReference>
<dbReference type="SUPFAM" id="SSF56112">
    <property type="entry name" value="Protein kinase-like (PK-like)"/>
    <property type="match status" value="1"/>
</dbReference>
<keyword evidence="5 6" id="KW-0067">ATP-binding</keyword>
<dbReference type="RefSeq" id="XP_002173908.1">
    <property type="nucleotide sequence ID" value="XM_002173872.2"/>
</dbReference>
<feature type="compositionally biased region" description="Low complexity" evidence="7">
    <location>
        <begin position="493"/>
        <end position="505"/>
    </location>
</feature>
<dbReference type="GO" id="GO:0035556">
    <property type="term" value="P:intracellular signal transduction"/>
    <property type="evidence" value="ECO:0000318"/>
    <property type="project" value="GO_Central"/>
</dbReference>
<evidence type="ECO:0000256" key="7">
    <source>
        <dbReference type="SAM" id="MobiDB-lite"/>
    </source>
</evidence>
<dbReference type="VEuPathDB" id="FungiDB:SJAG_02712"/>
<dbReference type="InterPro" id="IPR011009">
    <property type="entry name" value="Kinase-like_dom_sf"/>
</dbReference>
<gene>
    <name evidence="10" type="primary">pit1</name>
    <name evidence="9" type="ORF">SJAG_02712</name>
</gene>
<dbReference type="STRING" id="402676.B6K0Z4"/>
<keyword evidence="11" id="KW-1185">Reference proteome</keyword>
<dbReference type="Proteomes" id="UP000001744">
    <property type="component" value="Unassembled WGS sequence"/>
</dbReference>
<dbReference type="GO" id="GO:0005524">
    <property type="term" value="F:ATP binding"/>
    <property type="evidence" value="ECO:0007669"/>
    <property type="project" value="UniProtKB-UniRule"/>
</dbReference>
<dbReference type="JaponicusDB" id="SJAG_02712">
    <property type="gene designation" value="pit1"/>
</dbReference>
<evidence type="ECO:0000256" key="2">
    <source>
        <dbReference type="ARBA" id="ARBA00022679"/>
    </source>
</evidence>
<dbReference type="SMART" id="SM00220">
    <property type="entry name" value="S_TKc"/>
    <property type="match status" value="1"/>
</dbReference>
<dbReference type="EMBL" id="KE651166">
    <property type="protein sequence ID" value="EEB07615.1"/>
    <property type="molecule type" value="Genomic_DNA"/>
</dbReference>
<dbReference type="OMA" id="CMAFEIA"/>
<dbReference type="AlphaFoldDB" id="B6K0Z4"/>
<accession>B6K0Z4</accession>
<dbReference type="PROSITE" id="PS00107">
    <property type="entry name" value="PROTEIN_KINASE_ATP"/>
    <property type="match status" value="1"/>
</dbReference>
<dbReference type="GO" id="GO:0005737">
    <property type="term" value="C:cytoplasm"/>
    <property type="evidence" value="ECO:0000318"/>
    <property type="project" value="GO_Central"/>
</dbReference>
<evidence type="ECO:0000313" key="10">
    <source>
        <dbReference type="JaponicusDB" id="SJAG_02712"/>
    </source>
</evidence>
<dbReference type="FunFam" id="1.10.510.10:FF:000624">
    <property type="entry name" value="Mitogen-activated protein kinase"/>
    <property type="match status" value="1"/>
</dbReference>
<name>B6K0Z4_SCHJY</name>
<evidence type="ECO:0000259" key="8">
    <source>
        <dbReference type="PROSITE" id="PS50011"/>
    </source>
</evidence>
<keyword evidence="1" id="KW-0723">Serine/threonine-protein kinase</keyword>
<dbReference type="GeneID" id="7051091"/>
<dbReference type="Gene3D" id="1.10.510.10">
    <property type="entry name" value="Transferase(Phosphotransferase) domain 1"/>
    <property type="match status" value="1"/>
</dbReference>
<dbReference type="InterPro" id="IPR017441">
    <property type="entry name" value="Protein_kinase_ATP_BS"/>
</dbReference>
<keyword evidence="3 6" id="KW-0547">Nucleotide-binding</keyword>
<dbReference type="GO" id="GO:0004674">
    <property type="term" value="F:protein serine/threonine kinase activity"/>
    <property type="evidence" value="ECO:0000318"/>
    <property type="project" value="GO_Central"/>
</dbReference>
<dbReference type="InterPro" id="IPR050117">
    <property type="entry name" value="MAPK"/>
</dbReference>
<evidence type="ECO:0000256" key="5">
    <source>
        <dbReference type="ARBA" id="ARBA00022840"/>
    </source>
</evidence>
<reference evidence="9 11" key="1">
    <citation type="journal article" date="2011" name="Science">
        <title>Comparative functional genomics of the fission yeasts.</title>
        <authorList>
            <person name="Rhind N."/>
            <person name="Chen Z."/>
            <person name="Yassour M."/>
            <person name="Thompson D.A."/>
            <person name="Haas B.J."/>
            <person name="Habib N."/>
            <person name="Wapinski I."/>
            <person name="Roy S."/>
            <person name="Lin M.F."/>
            <person name="Heiman D.I."/>
            <person name="Young S.K."/>
            <person name="Furuya K."/>
            <person name="Guo Y."/>
            <person name="Pidoux A."/>
            <person name="Chen H.M."/>
            <person name="Robbertse B."/>
            <person name="Goldberg J.M."/>
            <person name="Aoki K."/>
            <person name="Bayne E.H."/>
            <person name="Berlin A.M."/>
            <person name="Desjardins C.A."/>
            <person name="Dobbs E."/>
            <person name="Dukaj L."/>
            <person name="Fan L."/>
            <person name="FitzGerald M.G."/>
            <person name="French C."/>
            <person name="Gujja S."/>
            <person name="Hansen K."/>
            <person name="Keifenheim D."/>
            <person name="Levin J.Z."/>
            <person name="Mosher R.A."/>
            <person name="Mueller C.A."/>
            <person name="Pfiffner J."/>
            <person name="Priest M."/>
            <person name="Russ C."/>
            <person name="Smialowska A."/>
            <person name="Swoboda P."/>
            <person name="Sykes S.M."/>
            <person name="Vaughn M."/>
            <person name="Vengrova S."/>
            <person name="Yoder R."/>
            <person name="Zeng Q."/>
            <person name="Allshire R."/>
            <person name="Baulcombe D."/>
            <person name="Birren B.W."/>
            <person name="Brown W."/>
            <person name="Ekwall K."/>
            <person name="Kellis M."/>
            <person name="Leatherwood J."/>
            <person name="Levin H."/>
            <person name="Margalit H."/>
            <person name="Martienssen R."/>
            <person name="Nieduszynski C.A."/>
            <person name="Spatafora J.W."/>
            <person name="Friedman N."/>
            <person name="Dalgaard J.Z."/>
            <person name="Baumann P."/>
            <person name="Niki H."/>
            <person name="Regev A."/>
            <person name="Nusbaum C."/>
        </authorList>
    </citation>
    <scope>NUCLEOTIDE SEQUENCE [LARGE SCALE GENOMIC DNA]</scope>
    <source>
        <strain evidence="11">yFS275 / FY16936</strain>
    </source>
</reference>
<evidence type="ECO:0000256" key="6">
    <source>
        <dbReference type="PROSITE-ProRule" id="PRU10141"/>
    </source>
</evidence>
<dbReference type="GO" id="GO:0030437">
    <property type="term" value="P:ascospore formation"/>
    <property type="evidence" value="ECO:0007669"/>
    <property type="project" value="EnsemblFungi"/>
</dbReference>
<keyword evidence="2" id="KW-0808">Transferase</keyword>
<dbReference type="Gene3D" id="3.30.200.20">
    <property type="entry name" value="Phosphorylase Kinase, domain 1"/>
    <property type="match status" value="1"/>
</dbReference>
<sequence length="640" mass="71050">MPFRGKFWGTSKEKSVTTCTKLEDMYDVFQEIGDGTFGSVRLARRRNCPGELFAIKSMKTPLTKTSDSTRLREVRSLAKIPRHDNVVKVFELIVDAKKHLHMVMENLQYNLLQLITKQNLIPFSIDAVKDLVRQIFCGLEHIHLHGYFHRDMKPENILISEFPGVNSSRYVVKIADFGLARELRSSPPYTEYISTRWYRAPELLLRDPSYSSPVDVYAVGCMAFEIATLRPIFPGRDDLDQLYKMCEVLGSPKEWPELGDDVGGGPWPEAYELAKDLGFQLPTNMPLSFHELFSPPWNNTFASMLTAILKWDPKKRPTASECLAMPFLYVPPKSLYGLPNHSTTTAYLQKKTSRTSTRHRSSSLVESLSSEEFSEITLSSPRTNKNLFGNVSRKLVGGFKHSFKKSVSKPKADKSLHSSSVVNLSSTAYTDSSSSNTLLSANRPLSLAAPVARTGKLSEHKAAQNILFPVLPELRPTTPLNVKLSGLVLVSPTPSTASSSGGSIAQPRTPSSKRFTSERSSVDHISSPSHAERHCHSPRSPRSPSRQLFNEASTTYSNASTIASIKSMSATIYQPLPRPPTLSLTEVSISNSSENSSSKPSIKSEDLLNPDTFFTEGFHDSFDELSLASTLRIPKSAHGA</sequence>
<evidence type="ECO:0000313" key="9">
    <source>
        <dbReference type="EMBL" id="EEB07615.1"/>
    </source>
</evidence>
<proteinExistence type="predicted"/>
<evidence type="ECO:0000256" key="3">
    <source>
        <dbReference type="ARBA" id="ARBA00022741"/>
    </source>
</evidence>
<dbReference type="InterPro" id="IPR000719">
    <property type="entry name" value="Prot_kinase_dom"/>
</dbReference>
<evidence type="ECO:0000256" key="4">
    <source>
        <dbReference type="ARBA" id="ARBA00022777"/>
    </source>
</evidence>
<evidence type="ECO:0000256" key="1">
    <source>
        <dbReference type="ARBA" id="ARBA00022527"/>
    </source>
</evidence>
<dbReference type="eggNOG" id="KOG0661">
    <property type="taxonomic scope" value="Eukaryota"/>
</dbReference>
<dbReference type="Pfam" id="PF00069">
    <property type="entry name" value="Pkinase"/>
    <property type="match status" value="1"/>
</dbReference>
<protein>
    <submittedName>
        <fullName evidence="9">CMGC/RCK/MAK protein kinase Pit1</fullName>
    </submittedName>
</protein>
<dbReference type="PANTHER" id="PTHR24055">
    <property type="entry name" value="MITOGEN-ACTIVATED PROTEIN KINASE"/>
    <property type="match status" value="1"/>
</dbReference>
<evidence type="ECO:0000313" key="11">
    <source>
        <dbReference type="Proteomes" id="UP000001744"/>
    </source>
</evidence>
<feature type="region of interest" description="Disordered" evidence="7">
    <location>
        <begin position="493"/>
        <end position="547"/>
    </location>
</feature>
<dbReference type="PROSITE" id="PS00108">
    <property type="entry name" value="PROTEIN_KINASE_ST"/>
    <property type="match status" value="1"/>
</dbReference>
<dbReference type="HOGENOM" id="CLU_427691_0_0_1"/>
<dbReference type="OrthoDB" id="2158884at2759"/>
<feature type="domain" description="Protein kinase" evidence="8">
    <location>
        <begin position="26"/>
        <end position="328"/>
    </location>
</feature>
<organism evidence="9 11">
    <name type="scientific">Schizosaccharomyces japonicus (strain yFS275 / FY16936)</name>
    <name type="common">Fission yeast</name>
    <dbReference type="NCBI Taxonomy" id="402676"/>
    <lineage>
        <taxon>Eukaryota</taxon>
        <taxon>Fungi</taxon>
        <taxon>Dikarya</taxon>
        <taxon>Ascomycota</taxon>
        <taxon>Taphrinomycotina</taxon>
        <taxon>Schizosaccharomycetes</taxon>
        <taxon>Schizosaccharomycetales</taxon>
        <taxon>Schizosaccharomycetaceae</taxon>
        <taxon>Schizosaccharomyces</taxon>
    </lineage>
</organism>
<feature type="binding site" evidence="6">
    <location>
        <position position="56"/>
    </location>
    <ligand>
        <name>ATP</name>
        <dbReference type="ChEBI" id="CHEBI:30616"/>
    </ligand>
</feature>